<dbReference type="InterPro" id="IPR001584">
    <property type="entry name" value="Integrase_cat-core"/>
</dbReference>
<protein>
    <submittedName>
        <fullName evidence="10">Tkp3 protein</fullName>
    </submittedName>
</protein>
<proteinExistence type="predicted"/>
<dbReference type="GO" id="GO:0015074">
    <property type="term" value="P:DNA integration"/>
    <property type="evidence" value="ECO:0007669"/>
    <property type="project" value="InterPro"/>
</dbReference>
<evidence type="ECO:0000313" key="11">
    <source>
        <dbReference type="Proteomes" id="UP000000267"/>
    </source>
</evidence>
<organism evidence="11">
    <name type="scientific">Vanderwaltozyma polyspora (strain ATCC 22028 / DSM 70294 / BCRC 21397 / CBS 2163 / NBRC 10782 / NRRL Y-8283 / UCD 57-17)</name>
    <name type="common">Kluyveromyces polysporus</name>
    <dbReference type="NCBI Taxonomy" id="436907"/>
    <lineage>
        <taxon>Eukaryota</taxon>
        <taxon>Fungi</taxon>
        <taxon>Dikarya</taxon>
        <taxon>Ascomycota</taxon>
        <taxon>Saccharomycotina</taxon>
        <taxon>Saccharomycetes</taxon>
        <taxon>Saccharomycetales</taxon>
        <taxon>Saccharomycetaceae</taxon>
        <taxon>Vanderwaltozyma</taxon>
    </lineage>
</organism>
<evidence type="ECO:0000256" key="8">
    <source>
        <dbReference type="ARBA" id="ARBA00025615"/>
    </source>
</evidence>
<dbReference type="InterPro" id="IPR036397">
    <property type="entry name" value="RNaseH_sf"/>
</dbReference>
<dbReference type="GO" id="GO:0003723">
    <property type="term" value="F:RNA binding"/>
    <property type="evidence" value="ECO:0007669"/>
    <property type="project" value="UniProtKB-KW"/>
</dbReference>
<dbReference type="GO" id="GO:0004523">
    <property type="term" value="F:RNA-DNA hybrid ribonuclease activity"/>
    <property type="evidence" value="ECO:0007669"/>
    <property type="project" value="UniProtKB-EC"/>
</dbReference>
<dbReference type="GO" id="GO:0005737">
    <property type="term" value="C:cytoplasm"/>
    <property type="evidence" value="ECO:0007669"/>
    <property type="project" value="UniProtKB-SubCell"/>
</dbReference>
<comment type="catalytic activity">
    <reaction evidence="1">
        <text>Endonucleolytic cleavage to 5'-phosphomonoester.</text>
        <dbReference type="EC" id="3.1.26.4"/>
    </reaction>
</comment>
<accession>A7TEQ9</accession>
<dbReference type="HOGENOM" id="CLU_1751080_0_0_1"/>
<dbReference type="GeneID" id="5547491"/>
<feature type="domain" description="Integrase catalytic" evidence="9">
    <location>
        <begin position="41"/>
        <end position="149"/>
    </location>
</feature>
<keyword evidence="6" id="KW-0539">Nucleus</keyword>
<dbReference type="InterPro" id="IPR012337">
    <property type="entry name" value="RNaseH-like_sf"/>
</dbReference>
<keyword evidence="4" id="KW-0963">Cytoplasm</keyword>
<evidence type="ECO:0000259" key="9">
    <source>
        <dbReference type="PROSITE" id="PS50994"/>
    </source>
</evidence>
<dbReference type="Proteomes" id="UP000000267">
    <property type="component" value="Unassembled WGS sequence"/>
</dbReference>
<dbReference type="AlphaFoldDB" id="A7TEQ9"/>
<dbReference type="KEGG" id="vpo:Kpol_1050p12"/>
<sequence>MNQQKLWNPNAPLLLLDTIRNCKNCETYQSFKDLPVELPNFKPIPVLTTWHLDFAGLFPIDDEFRYFIIAVDYTSNFTDTTPLISPNSDAVCKMILRKYRMFGKPRTNITNNVASATSHTIADEINHLKIKYIQSSVYSPVATARLNVL</sequence>
<comment type="subcellular location">
    <subcellularLocation>
        <location evidence="3">Cytoplasm</location>
    </subcellularLocation>
    <subcellularLocation>
        <location evidence="2">Nucleus</location>
    </subcellularLocation>
</comment>
<dbReference type="PROSITE" id="PS50994">
    <property type="entry name" value="INTEGRASE"/>
    <property type="match status" value="1"/>
</dbReference>
<evidence type="ECO:0000256" key="5">
    <source>
        <dbReference type="ARBA" id="ARBA00022884"/>
    </source>
</evidence>
<dbReference type="Gene3D" id="3.30.420.10">
    <property type="entry name" value="Ribonuclease H-like superfamily/Ribonuclease H"/>
    <property type="match status" value="1"/>
</dbReference>
<keyword evidence="11" id="KW-1185">Reference proteome</keyword>
<reference evidence="10 11" key="1">
    <citation type="journal article" date="2007" name="Proc. Natl. Acad. Sci. U.S.A.">
        <title>Independent sorting-out of thousands of duplicated gene pairs in two yeast species descended from a whole-genome duplication.</title>
        <authorList>
            <person name="Scannell D.R."/>
            <person name="Frank A.C."/>
            <person name="Conant G.C."/>
            <person name="Byrne K.P."/>
            <person name="Woolfit M."/>
            <person name="Wolfe K.H."/>
        </authorList>
    </citation>
    <scope>NUCLEOTIDE SEQUENCE [LARGE SCALE GENOMIC DNA]</scope>
    <source>
        <strain evidence="11">ATCC 22028 / DSM 70294 / BCRC 21397 / CBS 2163 / NBRC 10782 / NRRL Y-8283 / UCD 57-17</strain>
    </source>
</reference>
<evidence type="ECO:0000256" key="3">
    <source>
        <dbReference type="ARBA" id="ARBA00004496"/>
    </source>
</evidence>
<name>A7TEQ9_VANPO</name>
<evidence type="ECO:0000256" key="2">
    <source>
        <dbReference type="ARBA" id="ARBA00004123"/>
    </source>
</evidence>
<dbReference type="PhylomeDB" id="A7TEQ9"/>
<dbReference type="STRING" id="436907.A7TEQ9"/>
<evidence type="ECO:0000256" key="4">
    <source>
        <dbReference type="ARBA" id="ARBA00022490"/>
    </source>
</evidence>
<dbReference type="RefSeq" id="XP_001647013.1">
    <property type="nucleotide sequence ID" value="XM_001646963.1"/>
</dbReference>
<keyword evidence="5" id="KW-0694">RNA-binding</keyword>
<evidence type="ECO:0000313" key="10">
    <source>
        <dbReference type="EMBL" id="EDO19155.1"/>
    </source>
</evidence>
<gene>
    <name evidence="10" type="ORF">Kpol_1050p12</name>
</gene>
<dbReference type="EMBL" id="DS480381">
    <property type="protein sequence ID" value="EDO19155.1"/>
    <property type="molecule type" value="Genomic_DNA"/>
</dbReference>
<dbReference type="SUPFAM" id="SSF53098">
    <property type="entry name" value="Ribonuclease H-like"/>
    <property type="match status" value="1"/>
</dbReference>
<evidence type="ECO:0000256" key="6">
    <source>
        <dbReference type="ARBA" id="ARBA00023242"/>
    </source>
</evidence>
<dbReference type="GO" id="GO:0005634">
    <property type="term" value="C:nucleus"/>
    <property type="evidence" value="ECO:0007669"/>
    <property type="project" value="UniProtKB-SubCell"/>
</dbReference>
<comment type="function">
    <text evidence="7">Reverse transcriptase/ribonuclease H (RT) is a multifunctional enzyme that catalyzes the conversion of the retro-elements RNA genome into dsDNA within the VLP. The enzyme displays a DNA polymerase activity that can copy either DNA or RNA templates, and a ribonuclease H (RNase H) activity that cleaves the RNA strand of RNA-DNA heteroduplexes during plus-strand synthesis and hydrolyzes RNA primers. The conversion leads to a linear dsDNA copy of the retrotransposon that includes long terminal repeats (LTRs) at both ends.</text>
</comment>
<evidence type="ECO:0000256" key="1">
    <source>
        <dbReference type="ARBA" id="ARBA00000077"/>
    </source>
</evidence>
<evidence type="ECO:0000256" key="7">
    <source>
        <dbReference type="ARBA" id="ARBA00025590"/>
    </source>
</evidence>
<comment type="function">
    <text evidence="8">Integrase (IN) targets the VLP to the nucleus, where a subparticle preintegration complex (PIC) containing at least integrase and the newly synthesized dsDNA copy of the retrotransposon must transit the nuclear membrane. Once in the nucleus, integrase performs the integration of the dsDNA into the host genome.</text>
</comment>
<dbReference type="InParanoid" id="A7TEQ9"/>
<dbReference type="OrthoDB" id="10055717at2759"/>